<keyword evidence="3" id="KW-0378">Hydrolase</keyword>
<dbReference type="EC" id="3.1.-.-" evidence="3"/>
<dbReference type="NCBIfam" id="TIGR03696">
    <property type="entry name" value="Rhs_assc_core"/>
    <property type="match status" value="1"/>
</dbReference>
<feature type="region of interest" description="Disordered" evidence="1">
    <location>
        <begin position="187"/>
        <end position="213"/>
    </location>
</feature>
<dbReference type="InterPro" id="IPR050708">
    <property type="entry name" value="T6SS_VgrG/RHS"/>
</dbReference>
<evidence type="ECO:0000313" key="4">
    <source>
        <dbReference type="Proteomes" id="UP000032210"/>
    </source>
</evidence>
<evidence type="ECO:0000259" key="2">
    <source>
        <dbReference type="Pfam" id="PF03527"/>
    </source>
</evidence>
<gene>
    <name evidence="3" type="primary">rhsC_3</name>
    <name evidence="3" type="ORF">PFLU3_49270</name>
</gene>
<dbReference type="PATRIC" id="fig|294.125.peg.5062"/>
<dbReference type="PANTHER" id="PTHR32305:SF15">
    <property type="entry name" value="PROTEIN RHSA-RELATED"/>
    <property type="match status" value="1"/>
</dbReference>
<dbReference type="Proteomes" id="UP000032210">
    <property type="component" value="Unassembled WGS sequence"/>
</dbReference>
<dbReference type="Gene3D" id="2.180.10.10">
    <property type="entry name" value="RHS repeat-associated core"/>
    <property type="match status" value="1"/>
</dbReference>
<dbReference type="PANTHER" id="PTHR32305">
    <property type="match status" value="1"/>
</dbReference>
<dbReference type="InterPro" id="IPR022385">
    <property type="entry name" value="Rhs_assc_core"/>
</dbReference>
<dbReference type="EMBL" id="JXCQ01000074">
    <property type="protein sequence ID" value="KIR19624.1"/>
    <property type="molecule type" value="Genomic_DNA"/>
</dbReference>
<name>A0A0D0TBW2_PSEFL</name>
<sequence>MTKPNGETASYRYDPFGRRISKTVEGKTTEFFWQGDKLIAEHHADRHRSYIYEPGSFRPLALLEGFGPKATTPYHYQLDHLGTPQELTTPEGEIVWSAHYRAYGQIARLDVGKIDNPLRFQGQYFDQESGLHYNRHRYYNPDIGRYLTPDPVKLAGGINGYQYVPNPTGWVDPLGLNSCPGGDKCKSSISHKDPAGIPQVNESGPFGPTSSNTSPEMGYHKEVYANKPVKPEDAAQKWEDFLGSGPYTNTNPRTGKLDRDRIVSSDAKRSIRYGPHEMNSKPSKHHYHEETWTIELKTNTMNVDNTVVRVPLTKK</sequence>
<evidence type="ECO:0000313" key="3">
    <source>
        <dbReference type="EMBL" id="KIR19624.1"/>
    </source>
</evidence>
<accession>A0A0D0TBW2</accession>
<comment type="caution">
    <text evidence="3">The sequence shown here is derived from an EMBL/GenBank/DDBJ whole genome shotgun (WGS) entry which is preliminary data.</text>
</comment>
<dbReference type="PRINTS" id="PR00394">
    <property type="entry name" value="RHSPROTEIN"/>
</dbReference>
<evidence type="ECO:0000256" key="1">
    <source>
        <dbReference type="SAM" id="MobiDB-lite"/>
    </source>
</evidence>
<dbReference type="InterPro" id="IPR001826">
    <property type="entry name" value="RHS"/>
</dbReference>
<proteinExistence type="predicted"/>
<reference evidence="3 4" key="1">
    <citation type="submission" date="2015-01" db="EMBL/GenBank/DDBJ databases">
        <title>Genome sequence of the beneficial rhizobacterium Pseudomonas fluorescens 2-79.</title>
        <authorList>
            <person name="Thuermer A."/>
            <person name="Daniel R."/>
        </authorList>
    </citation>
    <scope>NUCLEOTIDE SEQUENCE [LARGE SCALE GENOMIC DNA]</scope>
    <source>
        <strain evidence="3 4">2-79</strain>
    </source>
</reference>
<organism evidence="3 4">
    <name type="scientific">Pseudomonas fluorescens</name>
    <dbReference type="NCBI Taxonomy" id="294"/>
    <lineage>
        <taxon>Bacteria</taxon>
        <taxon>Pseudomonadati</taxon>
        <taxon>Pseudomonadota</taxon>
        <taxon>Gammaproteobacteria</taxon>
        <taxon>Pseudomonadales</taxon>
        <taxon>Pseudomonadaceae</taxon>
        <taxon>Pseudomonas</taxon>
    </lineage>
</organism>
<dbReference type="GO" id="GO:0016787">
    <property type="term" value="F:hydrolase activity"/>
    <property type="evidence" value="ECO:0007669"/>
    <property type="project" value="UniProtKB-KW"/>
</dbReference>
<feature type="domain" description="RHS protein conserved region" evidence="2">
    <location>
        <begin position="74"/>
        <end position="108"/>
    </location>
</feature>
<dbReference type="Pfam" id="PF03527">
    <property type="entry name" value="RHS"/>
    <property type="match status" value="1"/>
</dbReference>
<dbReference type="AlphaFoldDB" id="A0A0D0TBW2"/>
<protein>
    <submittedName>
        <fullName evidence="3">RhsC_3 protein</fullName>
        <ecNumber evidence="3">3.1.-.-</ecNumber>
    </submittedName>
</protein>